<feature type="region of interest" description="Disordered" evidence="1">
    <location>
        <begin position="77"/>
        <end position="105"/>
    </location>
</feature>
<reference evidence="2" key="1">
    <citation type="journal article" date="2020" name="Stud. Mycol.">
        <title>101 Dothideomycetes genomes: a test case for predicting lifestyles and emergence of pathogens.</title>
        <authorList>
            <person name="Haridas S."/>
            <person name="Albert R."/>
            <person name="Binder M."/>
            <person name="Bloem J."/>
            <person name="Labutti K."/>
            <person name="Salamov A."/>
            <person name="Andreopoulos B."/>
            <person name="Baker S."/>
            <person name="Barry K."/>
            <person name="Bills G."/>
            <person name="Bluhm B."/>
            <person name="Cannon C."/>
            <person name="Castanera R."/>
            <person name="Culley D."/>
            <person name="Daum C."/>
            <person name="Ezra D."/>
            <person name="Gonzalez J."/>
            <person name="Henrissat B."/>
            <person name="Kuo A."/>
            <person name="Liang C."/>
            <person name="Lipzen A."/>
            <person name="Lutzoni F."/>
            <person name="Magnuson J."/>
            <person name="Mondo S."/>
            <person name="Nolan M."/>
            <person name="Ohm R."/>
            <person name="Pangilinan J."/>
            <person name="Park H.-J."/>
            <person name="Ramirez L."/>
            <person name="Alfaro M."/>
            <person name="Sun H."/>
            <person name="Tritt A."/>
            <person name="Yoshinaga Y."/>
            <person name="Zwiers L.-H."/>
            <person name="Turgeon B."/>
            <person name="Goodwin S."/>
            <person name="Spatafora J."/>
            <person name="Crous P."/>
            <person name="Grigoriev I."/>
        </authorList>
    </citation>
    <scope>NUCLEOTIDE SEQUENCE</scope>
    <source>
        <strain evidence="2">Tuck. ex Michener</strain>
    </source>
</reference>
<dbReference type="AlphaFoldDB" id="A0A6A6H9K2"/>
<organism evidence="2 3">
    <name type="scientific">Viridothelium virens</name>
    <name type="common">Speckled blister lichen</name>
    <name type="synonym">Trypethelium virens</name>
    <dbReference type="NCBI Taxonomy" id="1048519"/>
    <lineage>
        <taxon>Eukaryota</taxon>
        <taxon>Fungi</taxon>
        <taxon>Dikarya</taxon>
        <taxon>Ascomycota</taxon>
        <taxon>Pezizomycotina</taxon>
        <taxon>Dothideomycetes</taxon>
        <taxon>Dothideomycetes incertae sedis</taxon>
        <taxon>Trypetheliales</taxon>
        <taxon>Trypetheliaceae</taxon>
        <taxon>Viridothelium</taxon>
    </lineage>
</organism>
<evidence type="ECO:0000256" key="1">
    <source>
        <dbReference type="SAM" id="MobiDB-lite"/>
    </source>
</evidence>
<dbReference type="Proteomes" id="UP000800092">
    <property type="component" value="Unassembled WGS sequence"/>
</dbReference>
<feature type="compositionally biased region" description="Polar residues" evidence="1">
    <location>
        <begin position="77"/>
        <end position="89"/>
    </location>
</feature>
<evidence type="ECO:0000313" key="3">
    <source>
        <dbReference type="Proteomes" id="UP000800092"/>
    </source>
</evidence>
<evidence type="ECO:0000313" key="2">
    <source>
        <dbReference type="EMBL" id="KAF2234786.1"/>
    </source>
</evidence>
<dbReference type="EMBL" id="ML991796">
    <property type="protein sequence ID" value="KAF2234786.1"/>
    <property type="molecule type" value="Genomic_DNA"/>
</dbReference>
<gene>
    <name evidence="2" type="ORF">EV356DRAFT_144506</name>
</gene>
<proteinExistence type="predicted"/>
<sequence>MVRRSDQMPFPPFQSSYALVIALLECLAKPCPRKYGCMLRSQTRNYRTGAKIAGLVQADKMSLVTNQLSELFPVPSINSGSNCNSAVSHENNRENEKWSNEGLAN</sequence>
<feature type="compositionally biased region" description="Basic and acidic residues" evidence="1">
    <location>
        <begin position="90"/>
        <end position="99"/>
    </location>
</feature>
<name>A0A6A6H9K2_VIRVR</name>
<protein>
    <submittedName>
        <fullName evidence="2">Uncharacterized protein</fullName>
    </submittedName>
</protein>
<accession>A0A6A6H9K2</accession>
<keyword evidence="3" id="KW-1185">Reference proteome</keyword>